<proteinExistence type="inferred from homology"/>
<dbReference type="InterPro" id="IPR042177">
    <property type="entry name" value="Cell/Rod_1"/>
</dbReference>
<comment type="caution">
    <text evidence="9">The sequence shown here is derived from an EMBL/GenBank/DDBJ whole genome shotgun (WGS) entry which is preliminary data.</text>
</comment>
<dbReference type="PANTHER" id="PTHR34138:SF1">
    <property type="entry name" value="CELL SHAPE-DETERMINING PROTEIN MREC"/>
    <property type="match status" value="1"/>
</dbReference>
<comment type="similarity">
    <text evidence="1 5">Belongs to the MreC family.</text>
</comment>
<evidence type="ECO:0000256" key="2">
    <source>
        <dbReference type="ARBA" id="ARBA00013855"/>
    </source>
</evidence>
<evidence type="ECO:0000256" key="6">
    <source>
        <dbReference type="SAM" id="Coils"/>
    </source>
</evidence>
<name>A0ABT9YXK0_9BACI</name>
<dbReference type="NCBIfam" id="TIGR00219">
    <property type="entry name" value="mreC"/>
    <property type="match status" value="1"/>
</dbReference>
<evidence type="ECO:0000256" key="4">
    <source>
        <dbReference type="ARBA" id="ARBA00032089"/>
    </source>
</evidence>
<sequence length="316" mass="35652">MPQFFLNKRLILLLVSIIFLVALIGFSIKDDRKLTWPEQFLQDTVGVFQSIFHKPAAYISGVFENISDLKNTYEENALLKSRLDEYMQLEADLQEYKLENEKLLAELGNVSNLRKYNPIYSTVIGRNPDRWYDYISIDKGEEDGIKPNMAVVTAQGLIGKVKSTSQFTSTVQLLSATDLKNRISAEVQPLEQKETNNDTGNKANETTNETNQTTENVMGTIEGYDEEKGALLLRKIESKVKLSVGQKVITSGKGGVFPEGILIGEITEIEPDSYGLEQMAYVKPSANFYDIDRVWVAEREVQGEDPTENLNEEEES</sequence>
<dbReference type="PIRSF" id="PIRSF038471">
    <property type="entry name" value="MreC"/>
    <property type="match status" value="1"/>
</dbReference>
<evidence type="ECO:0000259" key="8">
    <source>
        <dbReference type="Pfam" id="PF04085"/>
    </source>
</evidence>
<feature type="region of interest" description="Disordered" evidence="7">
    <location>
        <begin position="188"/>
        <end position="212"/>
    </location>
</feature>
<dbReference type="PANTHER" id="PTHR34138">
    <property type="entry name" value="CELL SHAPE-DETERMINING PROTEIN MREC"/>
    <property type="match status" value="1"/>
</dbReference>
<dbReference type="InterPro" id="IPR055342">
    <property type="entry name" value="MreC_beta-barrel_core"/>
</dbReference>
<dbReference type="RefSeq" id="WP_095302390.1">
    <property type="nucleotide sequence ID" value="NZ_CADEPK010000140.1"/>
</dbReference>
<dbReference type="InterPro" id="IPR042175">
    <property type="entry name" value="Cell/Rod_MreC_2"/>
</dbReference>
<feature type="domain" description="Rod shape-determining protein MreC beta-barrel core" evidence="8">
    <location>
        <begin position="123"/>
        <end position="297"/>
    </location>
</feature>
<dbReference type="Pfam" id="PF04085">
    <property type="entry name" value="MreC"/>
    <property type="match status" value="1"/>
</dbReference>
<evidence type="ECO:0000256" key="3">
    <source>
        <dbReference type="ARBA" id="ARBA00022960"/>
    </source>
</evidence>
<dbReference type="EMBL" id="JAUSTZ010000002">
    <property type="protein sequence ID" value="MDQ0224712.1"/>
    <property type="molecule type" value="Genomic_DNA"/>
</dbReference>
<evidence type="ECO:0000256" key="5">
    <source>
        <dbReference type="PIRNR" id="PIRNR038471"/>
    </source>
</evidence>
<evidence type="ECO:0000313" key="9">
    <source>
        <dbReference type="EMBL" id="MDQ0224712.1"/>
    </source>
</evidence>
<keyword evidence="3 5" id="KW-0133">Cell shape</keyword>
<dbReference type="Proteomes" id="UP001232245">
    <property type="component" value="Unassembled WGS sequence"/>
</dbReference>
<protein>
    <recommendedName>
        <fullName evidence="2 5">Cell shape-determining protein MreC</fullName>
    </recommendedName>
    <alternativeName>
        <fullName evidence="4 5">Cell shape protein MreC</fullName>
    </alternativeName>
</protein>
<evidence type="ECO:0000313" key="10">
    <source>
        <dbReference type="Proteomes" id="UP001232245"/>
    </source>
</evidence>
<keyword evidence="6" id="KW-0175">Coiled coil</keyword>
<accession>A0ABT9YXK0</accession>
<evidence type="ECO:0000256" key="7">
    <source>
        <dbReference type="SAM" id="MobiDB-lite"/>
    </source>
</evidence>
<keyword evidence="10" id="KW-1185">Reference proteome</keyword>
<gene>
    <name evidence="9" type="ORF">J2S02_001041</name>
</gene>
<comment type="function">
    <text evidence="5">Involved in formation and maintenance of cell shape.</text>
</comment>
<feature type="coiled-coil region" evidence="6">
    <location>
        <begin position="69"/>
        <end position="113"/>
    </location>
</feature>
<evidence type="ECO:0000256" key="1">
    <source>
        <dbReference type="ARBA" id="ARBA00009369"/>
    </source>
</evidence>
<organism evidence="9 10">
    <name type="scientific">Metabacillus niabensis</name>
    <dbReference type="NCBI Taxonomy" id="324854"/>
    <lineage>
        <taxon>Bacteria</taxon>
        <taxon>Bacillati</taxon>
        <taxon>Bacillota</taxon>
        <taxon>Bacilli</taxon>
        <taxon>Bacillales</taxon>
        <taxon>Bacillaceae</taxon>
        <taxon>Metabacillus</taxon>
    </lineage>
</organism>
<reference evidence="9 10" key="1">
    <citation type="submission" date="2023-07" db="EMBL/GenBank/DDBJ databases">
        <title>Genomic Encyclopedia of Type Strains, Phase IV (KMG-IV): sequencing the most valuable type-strain genomes for metagenomic binning, comparative biology and taxonomic classification.</title>
        <authorList>
            <person name="Goeker M."/>
        </authorList>
    </citation>
    <scope>NUCLEOTIDE SEQUENCE [LARGE SCALE GENOMIC DNA]</scope>
    <source>
        <strain evidence="9 10">DSM 17723</strain>
    </source>
</reference>
<dbReference type="InterPro" id="IPR007221">
    <property type="entry name" value="MreC"/>
</dbReference>
<dbReference type="Gene3D" id="2.40.10.350">
    <property type="entry name" value="Rod shape-determining protein MreC, domain 2"/>
    <property type="match status" value="1"/>
</dbReference>
<dbReference type="Gene3D" id="2.40.10.340">
    <property type="entry name" value="Rod shape-determining protein MreC, domain 1"/>
    <property type="match status" value="1"/>
</dbReference>